<sequence>MRALLTGLFMALLSLPLRAEDVTAFTLKNGLQVVVIEDHRAPVVTQMIWYRAGSADEKAGKSGIAHFLEHLMFKGTDKLASGEFSETVERQGGDDNAFTSWDYTAYFQRVAADRLDQMMMMEANRMTGLQLLEEEVLTERQVILEERSQRIDSDPGAVLQEQVRAALFQNHRYGIPIIGWRHEMEGLSQADALDWYKLHYAPNNATLVIAGDVTPDQVKALAEQYYGPLEPNPAIPARVRVKEPPQMAERRLTLSDSRISEQSLTRQYLVPARKSGDQKQAAALLYLAELLGGNPTTSILARDMQFGAQPKAIWTSAWYGGTEMDYGTFGVALYPAPGVELAVVEARLDALLADIAEKGVDPEAFERIKTQLRAGEIFARDNSDGLARMYGEALTIGLTLEDIKVWPQVLQEVTPADVQAAALLLDRKQSVTAMALPEENAE</sequence>
<protein>
    <submittedName>
        <fullName evidence="8">Peptidase M16</fullName>
    </submittedName>
</protein>
<comment type="caution">
    <text evidence="8">The sequence shown here is derived from an EMBL/GenBank/DDBJ whole genome shotgun (WGS) entry which is preliminary data.</text>
</comment>
<keyword evidence="3" id="KW-0482">Metalloprotease</keyword>
<dbReference type="PANTHER" id="PTHR11851">
    <property type="entry name" value="METALLOPROTEASE"/>
    <property type="match status" value="1"/>
</dbReference>
<comment type="similarity">
    <text evidence="2 4">Belongs to the peptidase M16 family.</text>
</comment>
<dbReference type="AlphaFoldDB" id="A0A918TUN1"/>
<organism evidence="8 9">
    <name type="scientific">Neogemmobacter tilapiae</name>
    <dbReference type="NCBI Taxonomy" id="875041"/>
    <lineage>
        <taxon>Bacteria</taxon>
        <taxon>Pseudomonadati</taxon>
        <taxon>Pseudomonadota</taxon>
        <taxon>Alphaproteobacteria</taxon>
        <taxon>Rhodobacterales</taxon>
        <taxon>Paracoccaceae</taxon>
        <taxon>Neogemmobacter</taxon>
    </lineage>
</organism>
<dbReference type="InterPro" id="IPR011249">
    <property type="entry name" value="Metalloenz_LuxS/M16"/>
</dbReference>
<evidence type="ECO:0000256" key="5">
    <source>
        <dbReference type="SAM" id="SignalP"/>
    </source>
</evidence>
<dbReference type="InterPro" id="IPR007863">
    <property type="entry name" value="Peptidase_M16_C"/>
</dbReference>
<dbReference type="InterPro" id="IPR001431">
    <property type="entry name" value="Pept_M16_Zn_BS"/>
</dbReference>
<keyword evidence="3" id="KW-0645">Protease</keyword>
<feature type="domain" description="Peptidase M16 N-terminal" evidence="6">
    <location>
        <begin position="33"/>
        <end position="178"/>
    </location>
</feature>
<dbReference type="Pfam" id="PF05193">
    <property type="entry name" value="Peptidase_M16_C"/>
    <property type="match status" value="1"/>
</dbReference>
<reference evidence="8" key="2">
    <citation type="submission" date="2020-09" db="EMBL/GenBank/DDBJ databases">
        <authorList>
            <person name="Sun Q."/>
            <person name="Kim S."/>
        </authorList>
    </citation>
    <scope>NUCLEOTIDE SEQUENCE</scope>
    <source>
        <strain evidence="8">KCTC 23310</strain>
    </source>
</reference>
<evidence type="ECO:0000313" key="9">
    <source>
        <dbReference type="Proteomes" id="UP000638981"/>
    </source>
</evidence>
<dbReference type="Proteomes" id="UP000638981">
    <property type="component" value="Unassembled WGS sequence"/>
</dbReference>
<evidence type="ECO:0000256" key="3">
    <source>
        <dbReference type="ARBA" id="ARBA00023049"/>
    </source>
</evidence>
<dbReference type="InterPro" id="IPR050361">
    <property type="entry name" value="MPP/UQCRC_Complex"/>
</dbReference>
<dbReference type="RefSeq" id="WP_189412729.1">
    <property type="nucleotide sequence ID" value="NZ_BMYJ01000011.1"/>
</dbReference>
<dbReference type="InterPro" id="IPR011765">
    <property type="entry name" value="Pept_M16_N"/>
</dbReference>
<keyword evidence="5" id="KW-0732">Signal</keyword>
<evidence type="ECO:0000259" key="6">
    <source>
        <dbReference type="Pfam" id="PF00675"/>
    </source>
</evidence>
<evidence type="ECO:0000256" key="2">
    <source>
        <dbReference type="ARBA" id="ARBA00007261"/>
    </source>
</evidence>
<comment type="cofactor">
    <cofactor evidence="1">
        <name>Zn(2+)</name>
        <dbReference type="ChEBI" id="CHEBI:29105"/>
    </cofactor>
</comment>
<feature type="chain" id="PRO_5037011964" evidence="5">
    <location>
        <begin position="20"/>
        <end position="442"/>
    </location>
</feature>
<accession>A0A918TUN1</accession>
<dbReference type="PANTHER" id="PTHR11851:SF49">
    <property type="entry name" value="MITOCHONDRIAL-PROCESSING PEPTIDASE SUBUNIT ALPHA"/>
    <property type="match status" value="1"/>
</dbReference>
<proteinExistence type="inferred from homology"/>
<evidence type="ECO:0000256" key="4">
    <source>
        <dbReference type="RuleBase" id="RU004447"/>
    </source>
</evidence>
<dbReference type="EMBL" id="BMYJ01000011">
    <property type="protein sequence ID" value="GHC64292.1"/>
    <property type="molecule type" value="Genomic_DNA"/>
</dbReference>
<keyword evidence="9" id="KW-1185">Reference proteome</keyword>
<dbReference type="PROSITE" id="PS00143">
    <property type="entry name" value="INSULINASE"/>
    <property type="match status" value="1"/>
</dbReference>
<dbReference type="Pfam" id="PF00675">
    <property type="entry name" value="Peptidase_M16"/>
    <property type="match status" value="1"/>
</dbReference>
<gene>
    <name evidence="8" type="ORF">GCM10007315_30820</name>
</gene>
<dbReference type="Gene3D" id="3.30.830.10">
    <property type="entry name" value="Metalloenzyme, LuxS/M16 peptidase-like"/>
    <property type="match status" value="2"/>
</dbReference>
<reference evidence="8" key="1">
    <citation type="journal article" date="2014" name="Int. J. Syst. Evol. Microbiol.">
        <title>Complete genome sequence of Corynebacterium casei LMG S-19264T (=DSM 44701T), isolated from a smear-ripened cheese.</title>
        <authorList>
            <consortium name="US DOE Joint Genome Institute (JGI-PGF)"/>
            <person name="Walter F."/>
            <person name="Albersmeier A."/>
            <person name="Kalinowski J."/>
            <person name="Ruckert C."/>
        </authorList>
    </citation>
    <scope>NUCLEOTIDE SEQUENCE</scope>
    <source>
        <strain evidence="8">KCTC 23310</strain>
    </source>
</reference>
<dbReference type="GO" id="GO:0046872">
    <property type="term" value="F:metal ion binding"/>
    <property type="evidence" value="ECO:0007669"/>
    <property type="project" value="InterPro"/>
</dbReference>
<evidence type="ECO:0000259" key="7">
    <source>
        <dbReference type="Pfam" id="PF05193"/>
    </source>
</evidence>
<evidence type="ECO:0000313" key="8">
    <source>
        <dbReference type="EMBL" id="GHC64292.1"/>
    </source>
</evidence>
<dbReference type="GO" id="GO:0006508">
    <property type="term" value="P:proteolysis"/>
    <property type="evidence" value="ECO:0007669"/>
    <property type="project" value="InterPro"/>
</dbReference>
<feature type="signal peptide" evidence="5">
    <location>
        <begin position="1"/>
        <end position="19"/>
    </location>
</feature>
<dbReference type="SUPFAM" id="SSF63411">
    <property type="entry name" value="LuxS/MPP-like metallohydrolase"/>
    <property type="match status" value="2"/>
</dbReference>
<evidence type="ECO:0000256" key="1">
    <source>
        <dbReference type="ARBA" id="ARBA00001947"/>
    </source>
</evidence>
<feature type="domain" description="Peptidase M16 C-terminal" evidence="7">
    <location>
        <begin position="187"/>
        <end position="372"/>
    </location>
</feature>
<dbReference type="GO" id="GO:0004222">
    <property type="term" value="F:metalloendopeptidase activity"/>
    <property type="evidence" value="ECO:0007669"/>
    <property type="project" value="InterPro"/>
</dbReference>
<keyword evidence="3" id="KW-0378">Hydrolase</keyword>
<name>A0A918TUN1_9RHOB</name>